<dbReference type="Gene3D" id="3.30.9.10">
    <property type="entry name" value="D-Amino Acid Oxidase, subunit A, domain 2"/>
    <property type="match status" value="1"/>
</dbReference>
<protein>
    <submittedName>
        <fullName evidence="4">D-amino acid dehydrogenase</fullName>
    </submittedName>
</protein>
<dbReference type="Proteomes" id="UP000578030">
    <property type="component" value="Unassembled WGS sequence"/>
</dbReference>
<dbReference type="GO" id="GO:0005886">
    <property type="term" value="C:plasma membrane"/>
    <property type="evidence" value="ECO:0007669"/>
    <property type="project" value="TreeGrafter"/>
</dbReference>
<dbReference type="PANTHER" id="PTHR13847:SF280">
    <property type="entry name" value="D-AMINO ACID DEHYDROGENASE"/>
    <property type="match status" value="1"/>
</dbReference>
<dbReference type="EMBL" id="JABEQM010000009">
    <property type="protein sequence ID" value="MBB2202341.1"/>
    <property type="molecule type" value="Genomic_DNA"/>
</dbReference>
<dbReference type="Gene3D" id="3.50.50.60">
    <property type="entry name" value="FAD/NAD(P)-binding domain"/>
    <property type="match status" value="2"/>
</dbReference>
<comment type="similarity">
    <text evidence="1">Belongs to the DadA oxidoreductase family.</text>
</comment>
<organism evidence="4 5">
    <name type="scientific">Gluconacetobacter tumulisoli</name>
    <dbReference type="NCBI Taxonomy" id="1286189"/>
    <lineage>
        <taxon>Bacteria</taxon>
        <taxon>Pseudomonadati</taxon>
        <taxon>Pseudomonadota</taxon>
        <taxon>Alphaproteobacteria</taxon>
        <taxon>Acetobacterales</taxon>
        <taxon>Acetobacteraceae</taxon>
        <taxon>Gluconacetobacter</taxon>
    </lineage>
</organism>
<evidence type="ECO:0000259" key="3">
    <source>
        <dbReference type="Pfam" id="PF01266"/>
    </source>
</evidence>
<accession>A0A7W4K8K5</accession>
<comment type="caution">
    <text evidence="4">The sequence shown here is derived from an EMBL/GenBank/DDBJ whole genome shotgun (WGS) entry which is preliminary data.</text>
</comment>
<dbReference type="AlphaFoldDB" id="A0A7W4K8K5"/>
<evidence type="ECO:0000256" key="1">
    <source>
        <dbReference type="ARBA" id="ARBA00009410"/>
    </source>
</evidence>
<name>A0A7W4K8K5_9PROT</name>
<dbReference type="SUPFAM" id="SSF54373">
    <property type="entry name" value="FAD-linked reductases, C-terminal domain"/>
    <property type="match status" value="1"/>
</dbReference>
<dbReference type="RefSeq" id="WP_182959508.1">
    <property type="nucleotide sequence ID" value="NZ_JABEQM010000009.1"/>
</dbReference>
<evidence type="ECO:0000256" key="2">
    <source>
        <dbReference type="ARBA" id="ARBA00023002"/>
    </source>
</evidence>
<keyword evidence="2" id="KW-0560">Oxidoreductase</keyword>
<dbReference type="InterPro" id="IPR036188">
    <property type="entry name" value="FAD/NAD-bd_sf"/>
</dbReference>
<dbReference type="PANTHER" id="PTHR13847">
    <property type="entry name" value="SARCOSINE DEHYDROGENASE-RELATED"/>
    <property type="match status" value="1"/>
</dbReference>
<dbReference type="GO" id="GO:0055130">
    <property type="term" value="P:D-alanine catabolic process"/>
    <property type="evidence" value="ECO:0007669"/>
    <property type="project" value="TreeGrafter"/>
</dbReference>
<dbReference type="SUPFAM" id="SSF51905">
    <property type="entry name" value="FAD/NAD(P)-binding domain"/>
    <property type="match status" value="1"/>
</dbReference>
<dbReference type="GO" id="GO:0005737">
    <property type="term" value="C:cytoplasm"/>
    <property type="evidence" value="ECO:0007669"/>
    <property type="project" value="TreeGrafter"/>
</dbReference>
<dbReference type="InterPro" id="IPR006076">
    <property type="entry name" value="FAD-dep_OxRdtase"/>
</dbReference>
<evidence type="ECO:0000313" key="5">
    <source>
        <dbReference type="Proteomes" id="UP000578030"/>
    </source>
</evidence>
<dbReference type="NCBIfam" id="NF001933">
    <property type="entry name" value="PRK00711.1"/>
    <property type="match status" value="1"/>
</dbReference>
<sequence length="418" mass="44840">MRIVILGGGVVGVTTAYQLQQDGHEVVVLDRRDDVAAETSWGNAGMVAPGHSFVWSSPAAPMILLKSLFLRDQALRFRFSADPHLYAWSLRFLGQCTADKARRNTLLKHRLAAYSQSVLHGVLGREAIAYDRSDRGILYVHRSAQALERGIAQMRLLQSDGQVVRVLDRAGIAAIDPVLGAAPGIVGAIHCPTDETGDPALFTRALAGLVAARGGEIATGTTITGIDTDGRAVTGIQTDSGHVTGDAYVLALGSYSPILARRIGIRLPIYPIKGYALTIPIGGHAHPPTVASVDEHHLVAISRFGDRLRVTATAAFSGYDVSYRPSDFTFMTDIVRTLYPDGADYARAQMWAGLRPMTPTNLPVFGRARYRNLYLNTGHGHIGWTMSHGSARITADLIAGRPPGLPMNGLLACEGHAP</sequence>
<reference evidence="4 5" key="1">
    <citation type="submission" date="2020-04" db="EMBL/GenBank/DDBJ databases">
        <title>Description of novel Gluconacetobacter.</title>
        <authorList>
            <person name="Sombolestani A."/>
        </authorList>
    </citation>
    <scope>NUCLEOTIDE SEQUENCE [LARGE SCALE GENOMIC DNA]</scope>
    <source>
        <strain evidence="4 5">LMG 27802</strain>
    </source>
</reference>
<keyword evidence="5" id="KW-1185">Reference proteome</keyword>
<proteinExistence type="inferred from homology"/>
<evidence type="ECO:0000313" key="4">
    <source>
        <dbReference type="EMBL" id="MBB2202341.1"/>
    </source>
</evidence>
<dbReference type="Pfam" id="PF01266">
    <property type="entry name" value="DAO"/>
    <property type="match status" value="1"/>
</dbReference>
<gene>
    <name evidence="4" type="ORF">HLH28_12295</name>
</gene>
<dbReference type="GO" id="GO:0008718">
    <property type="term" value="F:D-amino-acid dehydrogenase activity"/>
    <property type="evidence" value="ECO:0007669"/>
    <property type="project" value="TreeGrafter"/>
</dbReference>
<feature type="domain" description="FAD dependent oxidoreductase" evidence="3">
    <location>
        <begin position="2"/>
        <end position="397"/>
    </location>
</feature>